<dbReference type="CDD" id="cd00200">
    <property type="entry name" value="WD40"/>
    <property type="match status" value="1"/>
</dbReference>
<sequence length="387" mass="43241">MPSSWFNNTNPKRVSVPISSAVVTCLLISKDRIIASCDDHSISVFSLPSGERIWKLEDHDGGIWSLGVFEDTLVSGSTDRTIRVWDLTTGKCTHVFGGHESTVRCMEITLLDTTIDNEGKKVEGFPREGKIPWIVSGSRDHSLRVWRLPRPRDFRYSRFQSDGTQIQPIEELDPTTNPYHHKHLTGHNQTVRALVVNGITAISGSYDCTVRVWDIITGQCTWVLVGHLQKVYSLAFDAVHNRVFSGSMDSSIRIWDLQTGLCQKVLEGHTSLVGLVGISPSFFVSGAADSTLRIWDSQSGELRHALSKHIAAITCFKHDEEKLLSGSDGSLTLWDIRSGKVIKDLLSGVTGIWRVNFEDQWCVSASNVESITMLDIWDFNTNEEEIL</sequence>
<dbReference type="PANTHER" id="PTHR19849:SF1">
    <property type="entry name" value="F-BOX_WD REPEAT-CONTAINING PROTEIN 7"/>
    <property type="match status" value="1"/>
</dbReference>
<dbReference type="OrthoDB" id="190105at2759"/>
<comment type="caution">
    <text evidence="4">The sequence shown here is derived from an EMBL/GenBank/DDBJ whole genome shotgun (WGS) entry which is preliminary data.</text>
</comment>
<keyword evidence="4" id="KW-0131">Cell cycle</keyword>
<evidence type="ECO:0000313" key="4">
    <source>
        <dbReference type="EMBL" id="KAF9527920.1"/>
    </source>
</evidence>
<dbReference type="InterPro" id="IPR001680">
    <property type="entry name" value="WD40_rpt"/>
</dbReference>
<dbReference type="InterPro" id="IPR019775">
    <property type="entry name" value="WD40_repeat_CS"/>
</dbReference>
<feature type="repeat" description="WD" evidence="3">
    <location>
        <begin position="56"/>
        <end position="95"/>
    </location>
</feature>
<evidence type="ECO:0000256" key="1">
    <source>
        <dbReference type="ARBA" id="ARBA00022574"/>
    </source>
</evidence>
<keyword evidence="1 3" id="KW-0853">WD repeat</keyword>
<name>A0A9P6EFB9_9AGAR</name>
<proteinExistence type="predicted"/>
<dbReference type="GO" id="GO:0010992">
    <property type="term" value="P:ubiquitin recycling"/>
    <property type="evidence" value="ECO:0007669"/>
    <property type="project" value="TreeGrafter"/>
</dbReference>
<evidence type="ECO:0000313" key="5">
    <source>
        <dbReference type="Proteomes" id="UP000807306"/>
    </source>
</evidence>
<dbReference type="GO" id="GO:0043130">
    <property type="term" value="F:ubiquitin binding"/>
    <property type="evidence" value="ECO:0007669"/>
    <property type="project" value="TreeGrafter"/>
</dbReference>
<dbReference type="InterPro" id="IPR020472">
    <property type="entry name" value="WD40_PAC1"/>
</dbReference>
<dbReference type="PANTHER" id="PTHR19849">
    <property type="entry name" value="PHOSPHOLIPASE A-2-ACTIVATING PROTEIN"/>
    <property type="match status" value="1"/>
</dbReference>
<dbReference type="PROSITE" id="PS00678">
    <property type="entry name" value="WD_REPEATS_1"/>
    <property type="match status" value="3"/>
</dbReference>
<dbReference type="Gene3D" id="2.130.10.10">
    <property type="entry name" value="YVTN repeat-like/Quinoprotein amine dehydrogenase"/>
    <property type="match status" value="1"/>
</dbReference>
<dbReference type="Pfam" id="PF00400">
    <property type="entry name" value="WD40"/>
    <property type="match status" value="6"/>
</dbReference>
<dbReference type="SUPFAM" id="SSF50978">
    <property type="entry name" value="WD40 repeat-like"/>
    <property type="match status" value="1"/>
</dbReference>
<keyword evidence="2" id="KW-0677">Repeat</keyword>
<gene>
    <name evidence="4" type="ORF">CPB83DRAFT_855426</name>
</gene>
<dbReference type="InterPro" id="IPR036322">
    <property type="entry name" value="WD40_repeat_dom_sf"/>
</dbReference>
<dbReference type="SMART" id="SM00320">
    <property type="entry name" value="WD40"/>
    <property type="match status" value="7"/>
</dbReference>
<feature type="repeat" description="WD" evidence="3">
    <location>
        <begin position="224"/>
        <end position="265"/>
    </location>
</feature>
<keyword evidence="4" id="KW-0132">Cell division</keyword>
<dbReference type="Proteomes" id="UP000807306">
    <property type="component" value="Unassembled WGS sequence"/>
</dbReference>
<dbReference type="PRINTS" id="PR00320">
    <property type="entry name" value="GPROTEINBRPT"/>
</dbReference>
<keyword evidence="5" id="KW-1185">Reference proteome</keyword>
<dbReference type="PROSITE" id="PS50082">
    <property type="entry name" value="WD_REPEATS_2"/>
    <property type="match status" value="4"/>
</dbReference>
<dbReference type="PROSITE" id="PS50294">
    <property type="entry name" value="WD_REPEATS_REGION"/>
    <property type="match status" value="4"/>
</dbReference>
<dbReference type="AlphaFoldDB" id="A0A9P6EFB9"/>
<dbReference type="EMBL" id="MU157857">
    <property type="protein sequence ID" value="KAF9527920.1"/>
    <property type="molecule type" value="Genomic_DNA"/>
</dbReference>
<evidence type="ECO:0000256" key="3">
    <source>
        <dbReference type="PROSITE-ProRule" id="PRU00221"/>
    </source>
</evidence>
<protein>
    <submittedName>
        <fullName evidence="4">Cell division control protein 4</fullName>
    </submittedName>
</protein>
<dbReference type="GO" id="GO:0051301">
    <property type="term" value="P:cell division"/>
    <property type="evidence" value="ECO:0007669"/>
    <property type="project" value="UniProtKB-KW"/>
</dbReference>
<evidence type="ECO:0000256" key="2">
    <source>
        <dbReference type="ARBA" id="ARBA00022737"/>
    </source>
</evidence>
<dbReference type="GO" id="GO:0043161">
    <property type="term" value="P:proteasome-mediated ubiquitin-dependent protein catabolic process"/>
    <property type="evidence" value="ECO:0007669"/>
    <property type="project" value="TreeGrafter"/>
</dbReference>
<dbReference type="GO" id="GO:0005737">
    <property type="term" value="C:cytoplasm"/>
    <property type="evidence" value="ECO:0007669"/>
    <property type="project" value="TreeGrafter"/>
</dbReference>
<dbReference type="GO" id="GO:0005634">
    <property type="term" value="C:nucleus"/>
    <property type="evidence" value="ECO:0007669"/>
    <property type="project" value="TreeGrafter"/>
</dbReference>
<organism evidence="4 5">
    <name type="scientific">Crepidotus variabilis</name>
    <dbReference type="NCBI Taxonomy" id="179855"/>
    <lineage>
        <taxon>Eukaryota</taxon>
        <taxon>Fungi</taxon>
        <taxon>Dikarya</taxon>
        <taxon>Basidiomycota</taxon>
        <taxon>Agaricomycotina</taxon>
        <taxon>Agaricomycetes</taxon>
        <taxon>Agaricomycetidae</taxon>
        <taxon>Agaricales</taxon>
        <taxon>Agaricineae</taxon>
        <taxon>Crepidotaceae</taxon>
        <taxon>Crepidotus</taxon>
    </lineage>
</organism>
<feature type="repeat" description="WD" evidence="3">
    <location>
        <begin position="266"/>
        <end position="305"/>
    </location>
</feature>
<reference evidence="4" key="1">
    <citation type="submission" date="2020-11" db="EMBL/GenBank/DDBJ databases">
        <authorList>
            <consortium name="DOE Joint Genome Institute"/>
            <person name="Ahrendt S."/>
            <person name="Riley R."/>
            <person name="Andreopoulos W."/>
            <person name="Labutti K."/>
            <person name="Pangilinan J."/>
            <person name="Ruiz-Duenas F.J."/>
            <person name="Barrasa J.M."/>
            <person name="Sanchez-Garcia M."/>
            <person name="Camarero S."/>
            <person name="Miyauchi S."/>
            <person name="Serrano A."/>
            <person name="Linde D."/>
            <person name="Babiker R."/>
            <person name="Drula E."/>
            <person name="Ayuso-Fernandez I."/>
            <person name="Pacheco R."/>
            <person name="Padilla G."/>
            <person name="Ferreira P."/>
            <person name="Barriuso J."/>
            <person name="Kellner H."/>
            <person name="Castanera R."/>
            <person name="Alfaro M."/>
            <person name="Ramirez L."/>
            <person name="Pisabarro A.G."/>
            <person name="Kuo A."/>
            <person name="Tritt A."/>
            <person name="Lipzen A."/>
            <person name="He G."/>
            <person name="Yan M."/>
            <person name="Ng V."/>
            <person name="Cullen D."/>
            <person name="Martin F."/>
            <person name="Rosso M.-N."/>
            <person name="Henrissat B."/>
            <person name="Hibbett D."/>
            <person name="Martinez A.T."/>
            <person name="Grigoriev I.V."/>
        </authorList>
    </citation>
    <scope>NUCLEOTIDE SEQUENCE</scope>
    <source>
        <strain evidence="4">CBS 506.95</strain>
    </source>
</reference>
<dbReference type="InterPro" id="IPR015943">
    <property type="entry name" value="WD40/YVTN_repeat-like_dom_sf"/>
</dbReference>
<feature type="repeat" description="WD" evidence="3">
    <location>
        <begin position="184"/>
        <end position="223"/>
    </location>
</feature>
<accession>A0A9P6EFB9</accession>